<evidence type="ECO:0000313" key="1">
    <source>
        <dbReference type="EMBL" id="KAA6369063.1"/>
    </source>
</evidence>
<comment type="caution">
    <text evidence="1">The sequence shown here is derived from an EMBL/GenBank/DDBJ whole genome shotgun (WGS) entry which is preliminary data.</text>
</comment>
<gene>
    <name evidence="1" type="ORF">EZS28_035409</name>
</gene>
<proteinExistence type="predicted"/>
<name>A0A5J4UFV4_9EUKA</name>
<dbReference type="AlphaFoldDB" id="A0A5J4UFV4"/>
<protein>
    <submittedName>
        <fullName evidence="1">Uncharacterized protein</fullName>
    </submittedName>
</protein>
<dbReference type="EMBL" id="SNRW01016738">
    <property type="protein sequence ID" value="KAA6369063.1"/>
    <property type="molecule type" value="Genomic_DNA"/>
</dbReference>
<sequence length="88" mass="9316">IVRSGSVVWPPLLQSSVQVRHTPPPPPPPPPPHVLSLSPLLSFDALGAHIGVTIASGSAASLQYNYLLVGNECQFVVGIKSARIINRM</sequence>
<dbReference type="Proteomes" id="UP000324800">
    <property type="component" value="Unassembled WGS sequence"/>
</dbReference>
<accession>A0A5J4UFV4</accession>
<evidence type="ECO:0000313" key="2">
    <source>
        <dbReference type="Proteomes" id="UP000324800"/>
    </source>
</evidence>
<organism evidence="1 2">
    <name type="scientific">Streblomastix strix</name>
    <dbReference type="NCBI Taxonomy" id="222440"/>
    <lineage>
        <taxon>Eukaryota</taxon>
        <taxon>Metamonada</taxon>
        <taxon>Preaxostyla</taxon>
        <taxon>Oxymonadida</taxon>
        <taxon>Streblomastigidae</taxon>
        <taxon>Streblomastix</taxon>
    </lineage>
</organism>
<feature type="non-terminal residue" evidence="1">
    <location>
        <position position="1"/>
    </location>
</feature>
<reference evidence="1 2" key="1">
    <citation type="submission" date="2019-03" db="EMBL/GenBank/DDBJ databases">
        <title>Single cell metagenomics reveals metabolic interactions within the superorganism composed of flagellate Streblomastix strix and complex community of Bacteroidetes bacteria on its surface.</title>
        <authorList>
            <person name="Treitli S.C."/>
            <person name="Kolisko M."/>
            <person name="Husnik F."/>
            <person name="Keeling P."/>
            <person name="Hampl V."/>
        </authorList>
    </citation>
    <scope>NUCLEOTIDE SEQUENCE [LARGE SCALE GENOMIC DNA]</scope>
    <source>
        <strain evidence="1">ST1C</strain>
    </source>
</reference>